<evidence type="ECO:0000313" key="5">
    <source>
        <dbReference type="EMBL" id="TSH99289.1"/>
    </source>
</evidence>
<dbReference type="PROSITE" id="PS00455">
    <property type="entry name" value="AMP_BINDING"/>
    <property type="match status" value="1"/>
</dbReference>
<dbReference type="AlphaFoldDB" id="A0A556B287"/>
<comment type="caution">
    <text evidence="5">The sequence shown here is derived from an EMBL/GenBank/DDBJ whole genome shotgun (WGS) entry which is preliminary data.</text>
</comment>
<evidence type="ECO:0000313" key="6">
    <source>
        <dbReference type="Proteomes" id="UP000318405"/>
    </source>
</evidence>
<dbReference type="InterPro" id="IPR050237">
    <property type="entry name" value="ATP-dep_AMP-bd_enzyme"/>
</dbReference>
<gene>
    <name evidence="5" type="ORF">FOZ76_00555</name>
</gene>
<dbReference type="InterPro" id="IPR042099">
    <property type="entry name" value="ANL_N_sf"/>
</dbReference>
<dbReference type="FunFam" id="3.30.300.30:FF:000008">
    <property type="entry name" value="2,3-dihydroxybenzoate-AMP ligase"/>
    <property type="match status" value="1"/>
</dbReference>
<dbReference type="OrthoDB" id="9766486at2"/>
<sequence>MESPPVAAPAGTLEHWAKVKPDAVVLIERERQITWGELNELADRLATALAAHGVSAGDIVAVRTRVRSEWPVIVSAIAKLGASLLGVNFRLTPSEVRFVLEDSGAVALIADDADLAPLAALPGELGLKLAAGIDAPAPGFVPYASLLQTAPRRWQSGGEAPLVVYTSGTTGKPKGVVMHHRRADAGPELLAYLADMSKGYRSYDEDTAVLVSMPLHHGSGPGQIRNGLRAGARIVLQPRFDAEDVLRLVERHRVTHWTGVPTMYKRIAALPAEVLGRYDVSSLRSLGIGAAPVPMPLKQWIIRHFGPILAEGYGSTETGMITALAPDMQLVKAGSSGLPHPHVHVEIRDGDGAALPTGEMGEIWARTPVVIRQYLNRPPLGPDVLDERGYFRTGDMGRLDEDGYLYITDRAKDMIISGGVNIYPAEIESVLLTHPAVQDAAVIGVPDAEFGESVKAFCEIKPGHTASVAELLAHCATDLASYKRPRALDIVEELPRNAMGKLLKRELRQPYWQTQERNV</sequence>
<comment type="similarity">
    <text evidence="1">Belongs to the ATP-dependent AMP-binding enzyme family.</text>
</comment>
<keyword evidence="2 5" id="KW-0436">Ligase</keyword>
<dbReference type="Proteomes" id="UP000318405">
    <property type="component" value="Unassembled WGS sequence"/>
</dbReference>
<dbReference type="InterPro" id="IPR045851">
    <property type="entry name" value="AMP-bd_C_sf"/>
</dbReference>
<accession>A0A556B287</accession>
<keyword evidence="6" id="KW-1185">Reference proteome</keyword>
<dbReference type="PANTHER" id="PTHR43767:SF1">
    <property type="entry name" value="NONRIBOSOMAL PEPTIDE SYNTHASE PES1 (EUROFUNG)-RELATED"/>
    <property type="match status" value="1"/>
</dbReference>
<dbReference type="Pfam" id="PF00501">
    <property type="entry name" value="AMP-binding"/>
    <property type="match status" value="1"/>
</dbReference>
<dbReference type="InterPro" id="IPR020845">
    <property type="entry name" value="AMP-binding_CS"/>
</dbReference>
<evidence type="ECO:0000259" key="4">
    <source>
        <dbReference type="Pfam" id="PF13193"/>
    </source>
</evidence>
<dbReference type="SUPFAM" id="SSF56801">
    <property type="entry name" value="Acetyl-CoA synthetase-like"/>
    <property type="match status" value="1"/>
</dbReference>
<evidence type="ECO:0000256" key="2">
    <source>
        <dbReference type="ARBA" id="ARBA00022598"/>
    </source>
</evidence>
<dbReference type="Gene3D" id="3.30.300.30">
    <property type="match status" value="1"/>
</dbReference>
<evidence type="ECO:0000256" key="1">
    <source>
        <dbReference type="ARBA" id="ARBA00006432"/>
    </source>
</evidence>
<organism evidence="5 6">
    <name type="scientific">Verticiella sediminum</name>
    <dbReference type="NCBI Taxonomy" id="1247510"/>
    <lineage>
        <taxon>Bacteria</taxon>
        <taxon>Pseudomonadati</taxon>
        <taxon>Pseudomonadota</taxon>
        <taxon>Betaproteobacteria</taxon>
        <taxon>Burkholderiales</taxon>
        <taxon>Alcaligenaceae</taxon>
        <taxon>Verticiella</taxon>
    </lineage>
</organism>
<name>A0A556B287_9BURK</name>
<evidence type="ECO:0000259" key="3">
    <source>
        <dbReference type="Pfam" id="PF00501"/>
    </source>
</evidence>
<proteinExistence type="inferred from homology"/>
<protein>
    <submittedName>
        <fullName evidence="5">Long-chain fatty acid--CoA ligase</fullName>
    </submittedName>
</protein>
<dbReference type="InterPro" id="IPR025110">
    <property type="entry name" value="AMP-bd_C"/>
</dbReference>
<dbReference type="Gene3D" id="3.40.50.12780">
    <property type="entry name" value="N-terminal domain of ligase-like"/>
    <property type="match status" value="1"/>
</dbReference>
<dbReference type="PANTHER" id="PTHR43767">
    <property type="entry name" value="LONG-CHAIN-FATTY-ACID--COA LIGASE"/>
    <property type="match status" value="1"/>
</dbReference>
<dbReference type="InterPro" id="IPR000873">
    <property type="entry name" value="AMP-dep_synth/lig_dom"/>
</dbReference>
<dbReference type="GO" id="GO:0016878">
    <property type="term" value="F:acid-thiol ligase activity"/>
    <property type="evidence" value="ECO:0007669"/>
    <property type="project" value="UniProtKB-ARBA"/>
</dbReference>
<feature type="domain" description="AMP-binding enzyme C-terminal" evidence="4">
    <location>
        <begin position="426"/>
        <end position="501"/>
    </location>
</feature>
<dbReference type="EMBL" id="VLTJ01000001">
    <property type="protein sequence ID" value="TSH99289.1"/>
    <property type="molecule type" value="Genomic_DNA"/>
</dbReference>
<reference evidence="5 6" key="1">
    <citation type="submission" date="2019-07" db="EMBL/GenBank/DDBJ databases">
        <title>Qingshengfaniella alkalisoli gen. nov., sp. nov., isolated from saline soil.</title>
        <authorList>
            <person name="Xu L."/>
            <person name="Huang X.-X."/>
            <person name="Sun J.-Q."/>
        </authorList>
    </citation>
    <scope>NUCLEOTIDE SEQUENCE [LARGE SCALE GENOMIC DNA]</scope>
    <source>
        <strain evidence="5 6">DSM 27279</strain>
    </source>
</reference>
<dbReference type="Pfam" id="PF13193">
    <property type="entry name" value="AMP-binding_C"/>
    <property type="match status" value="1"/>
</dbReference>
<feature type="domain" description="AMP-dependent synthetase/ligase" evidence="3">
    <location>
        <begin position="13"/>
        <end position="375"/>
    </location>
</feature>